<accession>A0A2M8QDK6</accession>
<reference evidence="1 2" key="1">
    <citation type="submission" date="2017-11" db="EMBL/GenBank/DDBJ databases">
        <title>Evolution of Phototrophy in the Chloroflexi Phylum Driven by Horizontal Gene Transfer.</title>
        <authorList>
            <person name="Ward L.M."/>
            <person name="Hemp J."/>
            <person name="Shih P.M."/>
            <person name="Mcglynn S.E."/>
            <person name="Fischer W."/>
        </authorList>
    </citation>
    <scope>NUCLEOTIDE SEQUENCE [LARGE SCALE GENOMIC DNA]</scope>
    <source>
        <strain evidence="1">JP3_7</strain>
    </source>
</reference>
<dbReference type="EMBL" id="PGTN01000033">
    <property type="protein sequence ID" value="PJF47832.1"/>
    <property type="molecule type" value="Genomic_DNA"/>
</dbReference>
<evidence type="ECO:0000313" key="2">
    <source>
        <dbReference type="Proteomes" id="UP000230790"/>
    </source>
</evidence>
<comment type="caution">
    <text evidence="1">The sequence shown here is derived from an EMBL/GenBank/DDBJ whole genome shotgun (WGS) entry which is preliminary data.</text>
</comment>
<dbReference type="Proteomes" id="UP000230790">
    <property type="component" value="Unassembled WGS sequence"/>
</dbReference>
<gene>
    <name evidence="1" type="ORF">CUN48_06520</name>
</gene>
<protein>
    <recommendedName>
        <fullName evidence="3">POTRA domain-containing protein</fullName>
    </recommendedName>
</protein>
<proteinExistence type="predicted"/>
<dbReference type="AlphaFoldDB" id="A0A2M8QDK6"/>
<sequence length="264" mass="29768">MKEMLNYRPPRDRKPASWTRFDVALAQRAERRWARRSQTLAAVVCVAGAMLGAQWYSGESWRIGDITVQNNDGVPVEAIIGASGLQGEHFHFANLDAAAKAVDDLPGVEAASVTCRWEWRVQCVITVQPARPMALWQSRDGQVWNDLEGRVQVARADMPAQLFIRVEDGALPPPGSRLNPRLLRALNELIAAQPNVTRYAYSSQFGLMWVNDRKWRVRLGDAPYDGAMSDKLRLARALQQQLVDKGIEARVLDVRFVEAPYYIR</sequence>
<name>A0A2M8QDK6_9CHLR</name>
<evidence type="ECO:0008006" key="3">
    <source>
        <dbReference type="Google" id="ProtNLM"/>
    </source>
</evidence>
<organism evidence="1 2">
    <name type="scientific">Candidatus Thermofonsia Clade 3 bacterium</name>
    <dbReference type="NCBI Taxonomy" id="2364212"/>
    <lineage>
        <taxon>Bacteria</taxon>
        <taxon>Bacillati</taxon>
        <taxon>Chloroflexota</taxon>
        <taxon>Candidatus Thermofontia</taxon>
        <taxon>Candidatus Thermofonsia Clade 3</taxon>
    </lineage>
</organism>
<evidence type="ECO:0000313" key="1">
    <source>
        <dbReference type="EMBL" id="PJF47832.1"/>
    </source>
</evidence>